<organism evidence="2 3">
    <name type="scientific">Thioalbus denitrificans</name>
    <dbReference type="NCBI Taxonomy" id="547122"/>
    <lineage>
        <taxon>Bacteria</taxon>
        <taxon>Pseudomonadati</taxon>
        <taxon>Pseudomonadota</taxon>
        <taxon>Gammaproteobacteria</taxon>
        <taxon>Chromatiales</taxon>
        <taxon>Ectothiorhodospiraceae</taxon>
        <taxon>Thioalbus</taxon>
    </lineage>
</organism>
<evidence type="ECO:0000313" key="2">
    <source>
        <dbReference type="EMBL" id="RCX33289.1"/>
    </source>
</evidence>
<dbReference type="AlphaFoldDB" id="A0A369CH94"/>
<feature type="transmembrane region" description="Helical" evidence="1">
    <location>
        <begin position="61"/>
        <end position="80"/>
    </location>
</feature>
<dbReference type="RefSeq" id="WP_170142005.1">
    <property type="nucleotide sequence ID" value="NZ_QPJY01000001.1"/>
</dbReference>
<dbReference type="EMBL" id="QPJY01000001">
    <property type="protein sequence ID" value="RCX33289.1"/>
    <property type="molecule type" value="Genomic_DNA"/>
</dbReference>
<keyword evidence="1" id="KW-0812">Transmembrane</keyword>
<evidence type="ECO:0000313" key="3">
    <source>
        <dbReference type="Proteomes" id="UP000252707"/>
    </source>
</evidence>
<protein>
    <submittedName>
        <fullName evidence="2">Uncharacterized protein</fullName>
    </submittedName>
</protein>
<keyword evidence="1" id="KW-0472">Membrane</keyword>
<comment type="caution">
    <text evidence="2">The sequence shown here is derived from an EMBL/GenBank/DDBJ whole genome shotgun (WGS) entry which is preliminary data.</text>
</comment>
<proteinExistence type="predicted"/>
<reference evidence="2 3" key="1">
    <citation type="submission" date="2018-07" db="EMBL/GenBank/DDBJ databases">
        <title>Genomic Encyclopedia of Type Strains, Phase IV (KMG-IV): sequencing the most valuable type-strain genomes for metagenomic binning, comparative biology and taxonomic classification.</title>
        <authorList>
            <person name="Goeker M."/>
        </authorList>
    </citation>
    <scope>NUCLEOTIDE SEQUENCE [LARGE SCALE GENOMIC DNA]</scope>
    <source>
        <strain evidence="2 3">DSM 26407</strain>
    </source>
</reference>
<keyword evidence="3" id="KW-1185">Reference proteome</keyword>
<dbReference type="Proteomes" id="UP000252707">
    <property type="component" value="Unassembled WGS sequence"/>
</dbReference>
<gene>
    <name evidence="2" type="ORF">DFQ59_101590</name>
</gene>
<accession>A0A369CH94</accession>
<sequence>MTNRLPKFLMMLSYFSGAALLIGIGRWVVVSGFEGFRWYQEHIGAWLPIPSEELYHGTGNFLVVVGVILVLAGLVELFLCPSCPFPFSRKWESPTMQRR</sequence>
<keyword evidence="1" id="KW-1133">Transmembrane helix</keyword>
<feature type="transmembrane region" description="Helical" evidence="1">
    <location>
        <begin position="12"/>
        <end position="29"/>
    </location>
</feature>
<name>A0A369CH94_9GAMM</name>
<evidence type="ECO:0000256" key="1">
    <source>
        <dbReference type="SAM" id="Phobius"/>
    </source>
</evidence>